<keyword evidence="1" id="KW-0472">Membrane</keyword>
<keyword evidence="1" id="KW-1133">Transmembrane helix</keyword>
<proteinExistence type="predicted"/>
<organism evidence="2 3">
    <name type="scientific">Candidatus Blautia pullistercoris</name>
    <dbReference type="NCBI Taxonomy" id="2838499"/>
    <lineage>
        <taxon>Bacteria</taxon>
        <taxon>Bacillati</taxon>
        <taxon>Bacillota</taxon>
        <taxon>Clostridia</taxon>
        <taxon>Lachnospirales</taxon>
        <taxon>Lachnospiraceae</taxon>
        <taxon>Blautia</taxon>
    </lineage>
</organism>
<gene>
    <name evidence="2" type="ORF">H9738_13390</name>
</gene>
<keyword evidence="1" id="KW-0812">Transmembrane</keyword>
<feature type="transmembrane region" description="Helical" evidence="1">
    <location>
        <begin position="234"/>
        <end position="263"/>
    </location>
</feature>
<feature type="transmembrane region" description="Helical" evidence="1">
    <location>
        <begin position="294"/>
        <end position="315"/>
    </location>
</feature>
<evidence type="ECO:0000256" key="1">
    <source>
        <dbReference type="SAM" id="Phobius"/>
    </source>
</evidence>
<accession>A0A9D2ANB2</accession>
<sequence length="403" mass="46190">MELLRLEHKKLWHRRSVQTGVLLCFLYIIIFGDLLSYQWFTFGSADDFTSSFGNHFDGYSNIRKKQEYAKQWEGDLTDETLQAMVRDYQERAGSNDISEYEMTDWEALNAWVQTLWPELEEADQPYIMISYVDPSQLTGFEERREKALDNFLDMNGQTGEEKEYFLNMYTKVDTPLQYRWTKGWTFVTADFVSQCGVILGIFLAIGIAPMFCGEWHDRTKALIATTKNGWKKIAGVKVMAAVLFTLELYGIITVSSVFLQIVFLGTEGWDMPIQCIKILAAAPWNVLQAEIYEYIYLLLAALGYTGIVLLCSALTKSNYVSLLISLAIIFVPMAASQFLPLWGQRLLDLIPFVGSSTDIFRTNTYHLFGLRIWSPYLLITVPISLGLISLPFAVHFWAKRAKI</sequence>
<evidence type="ECO:0000313" key="3">
    <source>
        <dbReference type="Proteomes" id="UP000824230"/>
    </source>
</evidence>
<feature type="transmembrane region" description="Helical" evidence="1">
    <location>
        <begin position="21"/>
        <end position="40"/>
    </location>
</feature>
<feature type="transmembrane region" description="Helical" evidence="1">
    <location>
        <begin position="322"/>
        <end position="342"/>
    </location>
</feature>
<feature type="transmembrane region" description="Helical" evidence="1">
    <location>
        <begin position="191"/>
        <end position="213"/>
    </location>
</feature>
<dbReference type="AlphaFoldDB" id="A0A9D2ANB2"/>
<protein>
    <submittedName>
        <fullName evidence="2">ABC transporter permease</fullName>
    </submittedName>
</protein>
<dbReference type="Proteomes" id="UP000824230">
    <property type="component" value="Unassembled WGS sequence"/>
</dbReference>
<reference evidence="2" key="2">
    <citation type="submission" date="2021-04" db="EMBL/GenBank/DDBJ databases">
        <authorList>
            <person name="Gilroy R."/>
        </authorList>
    </citation>
    <scope>NUCLEOTIDE SEQUENCE</scope>
    <source>
        <strain evidence="2">ChiHjej12B11-1927</strain>
    </source>
</reference>
<feature type="transmembrane region" description="Helical" evidence="1">
    <location>
        <begin position="376"/>
        <end position="398"/>
    </location>
</feature>
<dbReference type="EMBL" id="DXFG01000306">
    <property type="protein sequence ID" value="HIX38838.1"/>
    <property type="molecule type" value="Genomic_DNA"/>
</dbReference>
<name>A0A9D2ANB2_9FIRM</name>
<comment type="caution">
    <text evidence="2">The sequence shown here is derived from an EMBL/GenBank/DDBJ whole genome shotgun (WGS) entry which is preliminary data.</text>
</comment>
<evidence type="ECO:0000313" key="2">
    <source>
        <dbReference type="EMBL" id="HIX38838.1"/>
    </source>
</evidence>
<reference evidence="2" key="1">
    <citation type="journal article" date="2021" name="PeerJ">
        <title>Extensive microbial diversity within the chicken gut microbiome revealed by metagenomics and culture.</title>
        <authorList>
            <person name="Gilroy R."/>
            <person name="Ravi A."/>
            <person name="Getino M."/>
            <person name="Pursley I."/>
            <person name="Horton D.L."/>
            <person name="Alikhan N.F."/>
            <person name="Baker D."/>
            <person name="Gharbi K."/>
            <person name="Hall N."/>
            <person name="Watson M."/>
            <person name="Adriaenssens E.M."/>
            <person name="Foster-Nyarko E."/>
            <person name="Jarju S."/>
            <person name="Secka A."/>
            <person name="Antonio M."/>
            <person name="Oren A."/>
            <person name="Chaudhuri R.R."/>
            <person name="La Ragione R."/>
            <person name="Hildebrand F."/>
            <person name="Pallen M.J."/>
        </authorList>
    </citation>
    <scope>NUCLEOTIDE SEQUENCE</scope>
    <source>
        <strain evidence="2">ChiHjej12B11-1927</strain>
    </source>
</reference>